<dbReference type="GO" id="GO:0005524">
    <property type="term" value="F:ATP binding"/>
    <property type="evidence" value="ECO:0007669"/>
    <property type="project" value="UniProtKB-KW"/>
</dbReference>
<dbReference type="Proteomes" id="UP001152561">
    <property type="component" value="Unassembled WGS sequence"/>
</dbReference>
<dbReference type="InterPro" id="IPR036388">
    <property type="entry name" value="WH-like_DNA-bd_sf"/>
</dbReference>
<name>A0A9Q1N5F9_9SOLA</name>
<evidence type="ECO:0000313" key="1">
    <source>
        <dbReference type="EMBL" id="KAJ8574243.1"/>
    </source>
</evidence>
<comment type="caution">
    <text evidence="1">The sequence shown here is derived from an EMBL/GenBank/DDBJ whole genome shotgun (WGS) entry which is preliminary data.</text>
</comment>
<gene>
    <name evidence="1" type="ORF">K7X08_026048</name>
</gene>
<organism evidence="1 2">
    <name type="scientific">Anisodus acutangulus</name>
    <dbReference type="NCBI Taxonomy" id="402998"/>
    <lineage>
        <taxon>Eukaryota</taxon>
        <taxon>Viridiplantae</taxon>
        <taxon>Streptophyta</taxon>
        <taxon>Embryophyta</taxon>
        <taxon>Tracheophyta</taxon>
        <taxon>Spermatophyta</taxon>
        <taxon>Magnoliopsida</taxon>
        <taxon>eudicotyledons</taxon>
        <taxon>Gunneridae</taxon>
        <taxon>Pentapetalae</taxon>
        <taxon>asterids</taxon>
        <taxon>lamiids</taxon>
        <taxon>Solanales</taxon>
        <taxon>Solanaceae</taxon>
        <taxon>Solanoideae</taxon>
        <taxon>Hyoscyameae</taxon>
        <taxon>Anisodus</taxon>
    </lineage>
</organism>
<sequence>MSITELELLAKVDEGALMVFYEELMKKVKQVLANRECVSQPENISNVSNGCISSLQASTISEEMVGLKDVIQQLINQLVRGTPKRDVISIVGMAGQAGVVASMTKKKQWEQVAHNLASQILGDSKQIIQFSYKDLPHHLKPCFLHFGAFSEDKEIPISKLMKLWVAEGFSETKVKTLGRFKEKAITVA</sequence>
<keyword evidence="2" id="KW-1185">Reference proteome</keyword>
<dbReference type="OrthoDB" id="646178at2759"/>
<reference evidence="2" key="1">
    <citation type="journal article" date="2023" name="Proc. Natl. Acad. Sci. U.S.A.">
        <title>Genomic and structural basis for evolution of tropane alkaloid biosynthesis.</title>
        <authorList>
            <person name="Wanga Y.-J."/>
            <person name="Taina T."/>
            <person name="Yua J.-Y."/>
            <person name="Lia J."/>
            <person name="Xua B."/>
            <person name="Chenc J."/>
            <person name="D'Auriad J.C."/>
            <person name="Huanga J.-P."/>
            <person name="Huanga S.-X."/>
        </authorList>
    </citation>
    <scope>NUCLEOTIDE SEQUENCE [LARGE SCALE GENOMIC DNA]</scope>
    <source>
        <strain evidence="2">cv. KIB-2019</strain>
    </source>
</reference>
<dbReference type="PANTHER" id="PTHR23155:SF1228">
    <property type="entry name" value="NB-ARC DOMAIN CONTAINING PROTEIN, EXPRESSED"/>
    <property type="match status" value="1"/>
</dbReference>
<dbReference type="Gene3D" id="1.10.10.10">
    <property type="entry name" value="Winged helix-like DNA-binding domain superfamily/Winged helix DNA-binding domain"/>
    <property type="match status" value="1"/>
</dbReference>
<dbReference type="GO" id="GO:0098542">
    <property type="term" value="P:defense response to other organism"/>
    <property type="evidence" value="ECO:0007669"/>
    <property type="project" value="TreeGrafter"/>
</dbReference>
<evidence type="ECO:0000313" key="2">
    <source>
        <dbReference type="Proteomes" id="UP001152561"/>
    </source>
</evidence>
<dbReference type="PANTHER" id="PTHR23155">
    <property type="entry name" value="DISEASE RESISTANCE PROTEIN RP"/>
    <property type="match status" value="1"/>
</dbReference>
<dbReference type="AlphaFoldDB" id="A0A9Q1N5F9"/>
<dbReference type="InterPro" id="IPR044974">
    <property type="entry name" value="Disease_R_plants"/>
</dbReference>
<protein>
    <submittedName>
        <fullName evidence="1">Uncharacterized protein</fullName>
    </submittedName>
</protein>
<accession>A0A9Q1N5F9</accession>
<dbReference type="EMBL" id="JAJAGQ010000001">
    <property type="protein sequence ID" value="KAJ8574243.1"/>
    <property type="molecule type" value="Genomic_DNA"/>
</dbReference>
<proteinExistence type="predicted"/>